<dbReference type="EMBL" id="CP115149">
    <property type="protein sequence ID" value="WBL36268.1"/>
    <property type="molecule type" value="Genomic_DNA"/>
</dbReference>
<reference evidence="3 4" key="1">
    <citation type="journal article" date="2023" name="ISME J.">
        <title>Thermophilic Dehalococcoidia with unusual traits shed light on an unexpected past.</title>
        <authorList>
            <person name="Palmer M."/>
            <person name="Covington J.K."/>
            <person name="Zhou E.M."/>
            <person name="Thomas S.C."/>
            <person name="Habib N."/>
            <person name="Seymour C.O."/>
            <person name="Lai D."/>
            <person name="Johnston J."/>
            <person name="Hashimi A."/>
            <person name="Jiao J.Y."/>
            <person name="Muok A.R."/>
            <person name="Liu L."/>
            <person name="Xian W.D."/>
            <person name="Zhi X.Y."/>
            <person name="Li M.M."/>
            <person name="Silva L.P."/>
            <person name="Bowen B.P."/>
            <person name="Louie K."/>
            <person name="Briegel A."/>
            <person name="Pett-Ridge J."/>
            <person name="Weber P.K."/>
            <person name="Tocheva E.I."/>
            <person name="Woyke T."/>
            <person name="Northen T.R."/>
            <person name="Mayali X."/>
            <person name="Li W.J."/>
            <person name="Hedlund B.P."/>
        </authorList>
    </citation>
    <scope>NUCLEOTIDE SEQUENCE [LARGE SCALE GENOMIC DNA]</scope>
    <source>
        <strain evidence="3 4">YIM 72310</strain>
    </source>
</reference>
<dbReference type="InterPro" id="IPR000387">
    <property type="entry name" value="Tyr_Pase_dom"/>
</dbReference>
<gene>
    <name evidence="3" type="ORF">O0235_01315</name>
</gene>
<dbReference type="PROSITE" id="PS00383">
    <property type="entry name" value="TYR_PHOSPHATASE_1"/>
    <property type="match status" value="1"/>
</dbReference>
<dbReference type="PROSITE" id="PS50056">
    <property type="entry name" value="TYR_PHOSPHATASE_2"/>
    <property type="match status" value="1"/>
</dbReference>
<proteinExistence type="inferred from homology"/>
<dbReference type="PANTHER" id="PTHR31126:SF1">
    <property type="entry name" value="TYROSINE SPECIFIC PROTEIN PHOSPHATASES DOMAIN-CONTAINING PROTEIN"/>
    <property type="match status" value="1"/>
</dbReference>
<evidence type="ECO:0000313" key="3">
    <source>
        <dbReference type="EMBL" id="WBL36268.1"/>
    </source>
</evidence>
<accession>A0ABY7M8D4</accession>
<comment type="similarity">
    <text evidence="1">Belongs to the protein-tyrosine phosphatase family.</text>
</comment>
<dbReference type="Pfam" id="PF13350">
    <property type="entry name" value="Y_phosphatase3"/>
    <property type="match status" value="1"/>
</dbReference>
<dbReference type="SUPFAM" id="SSF52799">
    <property type="entry name" value="(Phosphotyrosine protein) phosphatases II"/>
    <property type="match status" value="1"/>
</dbReference>
<dbReference type="RefSeq" id="WP_270056792.1">
    <property type="nucleotide sequence ID" value="NZ_CP115149.1"/>
</dbReference>
<keyword evidence="4" id="KW-1185">Reference proteome</keyword>
<feature type="domain" description="Tyrosine specific protein phosphatases" evidence="2">
    <location>
        <begin position="116"/>
        <end position="184"/>
    </location>
</feature>
<dbReference type="PANTHER" id="PTHR31126">
    <property type="entry name" value="TYROSINE-PROTEIN PHOSPHATASE"/>
    <property type="match status" value="1"/>
</dbReference>
<evidence type="ECO:0000313" key="4">
    <source>
        <dbReference type="Proteomes" id="UP001212803"/>
    </source>
</evidence>
<sequence length="245" mass="27143">METSTLSRELRLEVAHNVRHLGGYRTGSGTVTTDVTIRSASLHRLTERGLEQLREQEVLTIVDFRSDVERERDVTPDTRRYGIRVVHAPVFQHDASPVGLANEFPGFAAVYAMFPEMGMSAYRTLFETLAEAEGRVLFHCAAGKDRTGVAAALLLELAGVEDEAIIEDYTVTELLLAPLKDQWLPQMRERGYDEERAAALLAAPREDMEATLRHLRARFGSAEGYARAIGVSDTALSAVRARLTA</sequence>
<dbReference type="InterPro" id="IPR026893">
    <property type="entry name" value="Tyr/Ser_Pase_IphP-type"/>
</dbReference>
<evidence type="ECO:0000256" key="1">
    <source>
        <dbReference type="ARBA" id="ARBA00009580"/>
    </source>
</evidence>
<dbReference type="InterPro" id="IPR016130">
    <property type="entry name" value="Tyr_Pase_AS"/>
</dbReference>
<protein>
    <submittedName>
        <fullName evidence="3">Tyrosine-protein phosphatase</fullName>
    </submittedName>
</protein>
<dbReference type="Gene3D" id="3.90.190.10">
    <property type="entry name" value="Protein tyrosine phosphatase superfamily"/>
    <property type="match status" value="1"/>
</dbReference>
<dbReference type="InterPro" id="IPR029021">
    <property type="entry name" value="Prot-tyrosine_phosphatase-like"/>
</dbReference>
<evidence type="ECO:0000259" key="2">
    <source>
        <dbReference type="PROSITE" id="PS50056"/>
    </source>
</evidence>
<name>A0ABY7M8D4_9CHLR</name>
<dbReference type="Proteomes" id="UP001212803">
    <property type="component" value="Chromosome"/>
</dbReference>
<organism evidence="3 4">
    <name type="scientific">Tepidiforma flava</name>
    <dbReference type="NCBI Taxonomy" id="3004094"/>
    <lineage>
        <taxon>Bacteria</taxon>
        <taxon>Bacillati</taxon>
        <taxon>Chloroflexota</taxon>
        <taxon>Tepidiformia</taxon>
        <taxon>Tepidiformales</taxon>
        <taxon>Tepidiformaceae</taxon>
        <taxon>Tepidiforma</taxon>
    </lineage>
</organism>